<organism evidence="2 3">
    <name type="scientific">Chrysochromulina tobinii</name>
    <dbReference type="NCBI Taxonomy" id="1460289"/>
    <lineage>
        <taxon>Eukaryota</taxon>
        <taxon>Haptista</taxon>
        <taxon>Haptophyta</taxon>
        <taxon>Prymnesiophyceae</taxon>
        <taxon>Prymnesiales</taxon>
        <taxon>Chrysochromulinaceae</taxon>
        <taxon>Chrysochromulina</taxon>
    </lineage>
</organism>
<accession>A0A0M0JXN7</accession>
<dbReference type="AlphaFoldDB" id="A0A0M0JXN7"/>
<name>A0A0M0JXN7_9EUKA</name>
<feature type="compositionally biased region" description="Basic and acidic residues" evidence="1">
    <location>
        <begin position="8"/>
        <end position="17"/>
    </location>
</feature>
<feature type="region of interest" description="Disordered" evidence="1">
    <location>
        <begin position="1"/>
        <end position="65"/>
    </location>
</feature>
<protein>
    <submittedName>
        <fullName evidence="2">Uncharacterized protein</fullName>
    </submittedName>
</protein>
<dbReference type="Proteomes" id="UP000037460">
    <property type="component" value="Unassembled WGS sequence"/>
</dbReference>
<sequence length="172" mass="18440">MVASPNAKEARLFERTRSPTSSGKDGEGEDDNLSRPGSDLSSDGDDASGGSSDVGFRSGTGDIHSGSRGGVPGAVALFSAADAPLSHLLTCTEMRRSAWEEVMAVLSLYIRGKYAASVADRMILMIEPKLACKIDMLSYEQVAMLRERAREKQQDSELSGIDEMFQRMAGIS</sequence>
<evidence type="ECO:0000313" key="2">
    <source>
        <dbReference type="EMBL" id="KOO31426.1"/>
    </source>
</evidence>
<evidence type="ECO:0000313" key="3">
    <source>
        <dbReference type="Proteomes" id="UP000037460"/>
    </source>
</evidence>
<keyword evidence="3" id="KW-1185">Reference proteome</keyword>
<dbReference type="EMBL" id="JWZX01002017">
    <property type="protein sequence ID" value="KOO31426.1"/>
    <property type="molecule type" value="Genomic_DNA"/>
</dbReference>
<reference evidence="3" key="1">
    <citation type="journal article" date="2015" name="PLoS Genet.">
        <title>Genome Sequence and Transcriptome Analyses of Chrysochromulina tobin: Metabolic Tools for Enhanced Algal Fitness in the Prominent Order Prymnesiales (Haptophyceae).</title>
        <authorList>
            <person name="Hovde B.T."/>
            <person name="Deodato C.R."/>
            <person name="Hunsperger H.M."/>
            <person name="Ryken S.A."/>
            <person name="Yost W."/>
            <person name="Jha R.K."/>
            <person name="Patterson J."/>
            <person name="Monnat R.J. Jr."/>
            <person name="Barlow S.B."/>
            <person name="Starkenburg S.R."/>
            <person name="Cattolico R.A."/>
        </authorList>
    </citation>
    <scope>NUCLEOTIDE SEQUENCE</scope>
    <source>
        <strain evidence="3">CCMP291</strain>
    </source>
</reference>
<proteinExistence type="predicted"/>
<comment type="caution">
    <text evidence="2">The sequence shown here is derived from an EMBL/GenBank/DDBJ whole genome shotgun (WGS) entry which is preliminary data.</text>
</comment>
<evidence type="ECO:0000256" key="1">
    <source>
        <dbReference type="SAM" id="MobiDB-lite"/>
    </source>
</evidence>
<gene>
    <name evidence="2" type="ORF">Ctob_009072</name>
</gene>